<feature type="transmembrane region" description="Helical" evidence="1">
    <location>
        <begin position="308"/>
        <end position="330"/>
    </location>
</feature>
<reference evidence="2 3" key="1">
    <citation type="submission" date="2015-02" db="EMBL/GenBank/DDBJ databases">
        <title>Improved understanding of the partial-nitritation anammox process through 23 genomes representing the majority of the microbial community.</title>
        <authorList>
            <person name="Speth D.R."/>
            <person name="In T Zandt M."/>
            <person name="Guerrero Cruz S."/>
            <person name="Jetten M.S."/>
            <person name="Dutilh B.E."/>
        </authorList>
    </citation>
    <scope>NUCLEOTIDE SEQUENCE [LARGE SCALE GENOMIC DNA]</scope>
    <source>
        <strain evidence="2">OLB21</strain>
    </source>
</reference>
<keyword evidence="1" id="KW-0812">Transmembrane</keyword>
<keyword evidence="1" id="KW-1133">Transmembrane helix</keyword>
<sequence>MSLKIPGKLTGYILLGIVFTMLIALFSVVMSTVSSYRSGVFYDNYMNIGEVYNGPLTQQAPALEKTYLITQGEERKLSTDNVVRIVSTDAEVKIVADFVKVGLSYQPTYKTTFLADYVVMNTSDRKVETTFSFPLPVNPSADEVSNVILLVDGVDYPIKKSETIDAYYGYVNNKIEWKGEMDAGTEREIRISYNTVGLSMFEYSGWMDSVDAQDFALEVTIEGTRSYNVNYGLSVDEREFSDNGVKLTWDKEKLFSAPVVSVNVGGKMDPAAQVSRVYLTMTPIYVVFIAALLFLANKAKKAMSYVDMSIYTVLFVVFFPLIHYLSSFTLDPTIDFFVPLSSGVEFSMPLYGAFLIALLLIGGMMMYLSARTMGAKYSLRSLLPLILLFLGFFPVAVTVPEYSMLMVLFGVVAFLAIVVQMRVKGEVKA</sequence>
<feature type="transmembrane region" description="Helical" evidence="1">
    <location>
        <begin position="277"/>
        <end position="296"/>
    </location>
</feature>
<dbReference type="STRING" id="1617427.UZ20_WS6002000998"/>
<comment type="caution">
    <text evidence="2">The sequence shown here is derived from an EMBL/GenBank/DDBJ whole genome shotgun (WGS) entry which is preliminary data.</text>
</comment>
<proteinExistence type="predicted"/>
<dbReference type="EMBL" id="JYPD01000026">
    <property type="protein sequence ID" value="KXK08088.1"/>
    <property type="molecule type" value="Genomic_DNA"/>
</dbReference>
<feature type="transmembrane region" description="Helical" evidence="1">
    <location>
        <begin position="12"/>
        <end position="33"/>
    </location>
</feature>
<protein>
    <submittedName>
        <fullName evidence="2">Uncharacterized protein</fullName>
    </submittedName>
</protein>
<accession>A0A136KFG9</accession>
<feature type="transmembrane region" description="Helical" evidence="1">
    <location>
        <begin position="405"/>
        <end position="423"/>
    </location>
</feature>
<evidence type="ECO:0000313" key="2">
    <source>
        <dbReference type="EMBL" id="KXK08088.1"/>
    </source>
</evidence>
<evidence type="ECO:0000256" key="1">
    <source>
        <dbReference type="SAM" id="Phobius"/>
    </source>
</evidence>
<feature type="transmembrane region" description="Helical" evidence="1">
    <location>
        <begin position="350"/>
        <end position="370"/>
    </location>
</feature>
<dbReference type="Proteomes" id="UP000070449">
    <property type="component" value="Unassembled WGS sequence"/>
</dbReference>
<feature type="transmembrane region" description="Helical" evidence="1">
    <location>
        <begin position="382"/>
        <end position="399"/>
    </location>
</feature>
<organism evidence="2 3">
    <name type="scientific">candidate division WS6 bacterium OLB21</name>
    <dbReference type="NCBI Taxonomy" id="1617427"/>
    <lineage>
        <taxon>Bacteria</taxon>
        <taxon>Candidatus Dojkabacteria</taxon>
    </lineage>
</organism>
<gene>
    <name evidence="2" type="ORF">UZ20_WS6002000998</name>
</gene>
<keyword evidence="1" id="KW-0472">Membrane</keyword>
<dbReference type="AlphaFoldDB" id="A0A136KFG9"/>
<evidence type="ECO:0000313" key="3">
    <source>
        <dbReference type="Proteomes" id="UP000070449"/>
    </source>
</evidence>
<name>A0A136KFG9_9BACT</name>